<reference evidence="1" key="1">
    <citation type="journal article" date="2020" name="New Phytol.">
        <title>Comparative genomics reveals dynamic genome evolution in host specialist ectomycorrhizal fungi.</title>
        <authorList>
            <person name="Lofgren L.A."/>
            <person name="Nguyen N.H."/>
            <person name="Vilgalys R."/>
            <person name="Ruytinx J."/>
            <person name="Liao H.L."/>
            <person name="Branco S."/>
            <person name="Kuo A."/>
            <person name="LaButti K."/>
            <person name="Lipzen A."/>
            <person name="Andreopoulos W."/>
            <person name="Pangilinan J."/>
            <person name="Riley R."/>
            <person name="Hundley H."/>
            <person name="Na H."/>
            <person name="Barry K."/>
            <person name="Grigoriev I.V."/>
            <person name="Stajich J.E."/>
            <person name="Kennedy P.G."/>
        </authorList>
    </citation>
    <scope>NUCLEOTIDE SEQUENCE</scope>
    <source>
        <strain evidence="1">FC423</strain>
    </source>
</reference>
<dbReference type="EMBL" id="JABBWM010000009">
    <property type="protein sequence ID" value="KAG2114726.1"/>
    <property type="molecule type" value="Genomic_DNA"/>
</dbReference>
<organism evidence="1 2">
    <name type="scientific">Suillus discolor</name>
    <dbReference type="NCBI Taxonomy" id="1912936"/>
    <lineage>
        <taxon>Eukaryota</taxon>
        <taxon>Fungi</taxon>
        <taxon>Dikarya</taxon>
        <taxon>Basidiomycota</taxon>
        <taxon>Agaricomycotina</taxon>
        <taxon>Agaricomycetes</taxon>
        <taxon>Agaricomycetidae</taxon>
        <taxon>Boletales</taxon>
        <taxon>Suillineae</taxon>
        <taxon>Suillaceae</taxon>
        <taxon>Suillus</taxon>
    </lineage>
</organism>
<gene>
    <name evidence="1" type="ORF">F5147DRAFT_770039</name>
</gene>
<proteinExistence type="predicted"/>
<protein>
    <submittedName>
        <fullName evidence="1">Uncharacterized protein</fullName>
    </submittedName>
</protein>
<comment type="caution">
    <text evidence="1">The sequence shown here is derived from an EMBL/GenBank/DDBJ whole genome shotgun (WGS) entry which is preliminary data.</text>
</comment>
<evidence type="ECO:0000313" key="1">
    <source>
        <dbReference type="EMBL" id="KAG2114726.1"/>
    </source>
</evidence>
<accession>A0A9P7FFR3</accession>
<dbReference type="RefSeq" id="XP_041296674.1">
    <property type="nucleotide sequence ID" value="XM_041441106.1"/>
</dbReference>
<keyword evidence="2" id="KW-1185">Reference proteome</keyword>
<dbReference type="AlphaFoldDB" id="A0A9P7FFR3"/>
<dbReference type="Proteomes" id="UP000823399">
    <property type="component" value="Unassembled WGS sequence"/>
</dbReference>
<sequence length="102" mass="11412">MVIQSMAKTKWVRTKLTTVQKSACHEKFKNLTNALTTAKDVYQEEAQTVAQEYGRLVEAISTTCLKVQFDAQLMLNTSPVIPYVKRCGNNNLAGWQEKVGSS</sequence>
<evidence type="ECO:0000313" key="2">
    <source>
        <dbReference type="Proteomes" id="UP000823399"/>
    </source>
</evidence>
<dbReference type="GeneID" id="64703365"/>
<name>A0A9P7FFR3_9AGAM</name>